<protein>
    <recommendedName>
        <fullName evidence="3">DUF5644 domain-containing protein</fullName>
    </recommendedName>
</protein>
<gene>
    <name evidence="1" type="ORF">PGH07_05645</name>
</gene>
<organism evidence="1 2">
    <name type="scientific">Sulfurovum zhangzhouensis</name>
    <dbReference type="NCBI Taxonomy" id="3019067"/>
    <lineage>
        <taxon>Bacteria</taxon>
        <taxon>Pseudomonadati</taxon>
        <taxon>Campylobacterota</taxon>
        <taxon>Epsilonproteobacteria</taxon>
        <taxon>Campylobacterales</taxon>
        <taxon>Sulfurovaceae</taxon>
        <taxon>Sulfurovum</taxon>
    </lineage>
</organism>
<dbReference type="Gene3D" id="1.10.1060.20">
    <property type="match status" value="1"/>
</dbReference>
<dbReference type="EMBL" id="JAQIBD010000002">
    <property type="protein sequence ID" value="MDM5271650.1"/>
    <property type="molecule type" value="Genomic_DNA"/>
</dbReference>
<evidence type="ECO:0008006" key="3">
    <source>
        <dbReference type="Google" id="ProtNLM"/>
    </source>
</evidence>
<dbReference type="Gene3D" id="3.40.50.11810">
    <property type="match status" value="1"/>
</dbReference>
<evidence type="ECO:0000313" key="1">
    <source>
        <dbReference type="EMBL" id="MDM5271650.1"/>
    </source>
</evidence>
<evidence type="ECO:0000313" key="2">
    <source>
        <dbReference type="Proteomes" id="UP001169069"/>
    </source>
</evidence>
<dbReference type="RefSeq" id="WP_289413298.1">
    <property type="nucleotide sequence ID" value="NZ_JAQIBD010000002.1"/>
</dbReference>
<dbReference type="Proteomes" id="UP001169069">
    <property type="component" value="Unassembled WGS sequence"/>
</dbReference>
<reference evidence="1" key="1">
    <citation type="submission" date="2023-01" db="EMBL/GenBank/DDBJ databases">
        <title>Sulfurovum sp. zt1-1 genome assembly.</title>
        <authorList>
            <person name="Wang J."/>
        </authorList>
    </citation>
    <scope>NUCLEOTIDE SEQUENCE</scope>
    <source>
        <strain evidence="1">Zt1-1</strain>
    </source>
</reference>
<keyword evidence="2" id="KW-1185">Reference proteome</keyword>
<dbReference type="InterPro" id="IPR012675">
    <property type="entry name" value="Beta-grasp_dom_sf"/>
</dbReference>
<sequence length="356" mass="40373">MKLQIRAFFFNAKTDYLPYYKNFTVRLDNDAKAKDLLVAIQEQNDMFEFPKQKLIFKINGLVVTANEKMSDIVETLGTELQVDPVNSYRANHGLRFNDNDFMESYALLEPYCNEEDLKYFKSLYALHYASETSNFKREYIGDAILLLAHRLIENSSEHKAEILKAISEADSGLFDCEYENNLFDAEDHTETINALKIMAKGTNETLPSLFEVLLSNLMGKGKKEEEKPTLQKRIPQTIDSIEGKNTAYYSGTDVINTTMIEDIRTAGAKPVRFDRETKGSGVTLLEDNKILAFTKAGRNLLDALDHGADVLIVENENDFEMFTKHRKNIESAIGRDINLEIILASDFLASNQKAAA</sequence>
<name>A0ABT7QXU3_9BACT</name>
<dbReference type="Gene3D" id="3.10.20.30">
    <property type="match status" value="1"/>
</dbReference>
<proteinExistence type="predicted"/>
<comment type="caution">
    <text evidence="1">The sequence shown here is derived from an EMBL/GenBank/DDBJ whole genome shotgun (WGS) entry which is preliminary data.</text>
</comment>
<accession>A0ABT7QXU3</accession>